<evidence type="ECO:0000313" key="6">
    <source>
        <dbReference type="EMBL" id="KOO06452.1"/>
    </source>
</evidence>
<dbReference type="Gene3D" id="1.10.1740.10">
    <property type="match status" value="1"/>
</dbReference>
<reference evidence="7" key="1">
    <citation type="submission" date="2015-08" db="EMBL/GenBank/DDBJ databases">
        <title>Vibrio galatheae sp. nov., a novel member of the Vibrionaceae family isolated from the Solomon Islands.</title>
        <authorList>
            <person name="Giubergia S."/>
            <person name="Machado H."/>
            <person name="Mateiu R.V."/>
            <person name="Gram L."/>
        </authorList>
    </citation>
    <scope>NUCLEOTIDE SEQUENCE [LARGE SCALE GENOMIC DNA]</scope>
    <source>
        <strain evidence="7">DSM 19134</strain>
    </source>
</reference>
<dbReference type="PANTHER" id="PTHR43133:SF51">
    <property type="entry name" value="RNA POLYMERASE SIGMA FACTOR"/>
    <property type="match status" value="1"/>
</dbReference>
<accession>A0A0M0HX88</accession>
<dbReference type="EMBL" id="LHPI01000019">
    <property type="protein sequence ID" value="KOO06452.1"/>
    <property type="molecule type" value="Genomic_DNA"/>
</dbReference>
<dbReference type="RefSeq" id="WP_072161395.1">
    <property type="nucleotide sequence ID" value="NZ_DAIPHI010000032.1"/>
</dbReference>
<dbReference type="AlphaFoldDB" id="A0A0M0HX88"/>
<evidence type="ECO:0000256" key="2">
    <source>
        <dbReference type="ARBA" id="ARBA00023015"/>
    </source>
</evidence>
<keyword evidence="7" id="KW-1185">Reference proteome</keyword>
<dbReference type="SUPFAM" id="SSF88659">
    <property type="entry name" value="Sigma3 and sigma4 domains of RNA polymerase sigma factors"/>
    <property type="match status" value="1"/>
</dbReference>
<comment type="similarity">
    <text evidence="1">Belongs to the sigma-70 factor family. ECF subfamily.</text>
</comment>
<name>A0A0M0HX88_9VIBR</name>
<dbReference type="STRING" id="171383.AKJ31_18165"/>
<evidence type="ECO:0000256" key="1">
    <source>
        <dbReference type="ARBA" id="ARBA00010641"/>
    </source>
</evidence>
<dbReference type="Pfam" id="PF08281">
    <property type="entry name" value="Sigma70_r4_2"/>
    <property type="match status" value="1"/>
</dbReference>
<dbReference type="GO" id="GO:0006352">
    <property type="term" value="P:DNA-templated transcription initiation"/>
    <property type="evidence" value="ECO:0007669"/>
    <property type="project" value="InterPro"/>
</dbReference>
<sequence length="183" mass="21311">MTDLLNKRDRVAPDLCTVDKQSRYEAVVQDTYRTIYRYAFWLCIEQKMTEELVHATYREVWHRLDSLKNETSVILSLISILRMEYTKRLACFDCNKRDGKYCSSSNSEHHMLQQQIMILPLEYREPLVLSLMVRLNNAQISEVLGISANTVETRLFNARMQLKKQQDDHALATLTCSSATPSV</sequence>
<keyword evidence="2" id="KW-0805">Transcription regulation</keyword>
<dbReference type="GO" id="GO:0003677">
    <property type="term" value="F:DNA binding"/>
    <property type="evidence" value="ECO:0007669"/>
    <property type="project" value="InterPro"/>
</dbReference>
<dbReference type="InterPro" id="IPR013249">
    <property type="entry name" value="RNA_pol_sigma70_r4_t2"/>
</dbReference>
<dbReference type="InterPro" id="IPR036388">
    <property type="entry name" value="WH-like_DNA-bd_sf"/>
</dbReference>
<dbReference type="InterPro" id="IPR039425">
    <property type="entry name" value="RNA_pol_sigma-70-like"/>
</dbReference>
<dbReference type="InterPro" id="IPR013325">
    <property type="entry name" value="RNA_pol_sigma_r2"/>
</dbReference>
<comment type="caution">
    <text evidence="6">The sequence shown here is derived from an EMBL/GenBank/DDBJ whole genome shotgun (WGS) entry which is preliminary data.</text>
</comment>
<dbReference type="PATRIC" id="fig|171383.3.peg.3712"/>
<keyword evidence="4" id="KW-0804">Transcription</keyword>
<evidence type="ECO:0000313" key="7">
    <source>
        <dbReference type="Proteomes" id="UP000037530"/>
    </source>
</evidence>
<organism evidence="6 7">
    <name type="scientific">Vibrio hepatarius</name>
    <dbReference type="NCBI Taxonomy" id="171383"/>
    <lineage>
        <taxon>Bacteria</taxon>
        <taxon>Pseudomonadati</taxon>
        <taxon>Pseudomonadota</taxon>
        <taxon>Gammaproteobacteria</taxon>
        <taxon>Vibrionales</taxon>
        <taxon>Vibrionaceae</taxon>
        <taxon>Vibrio</taxon>
        <taxon>Vibrio oreintalis group</taxon>
    </lineage>
</organism>
<gene>
    <name evidence="6" type="ORF">AKJ31_18165</name>
</gene>
<evidence type="ECO:0000256" key="4">
    <source>
        <dbReference type="ARBA" id="ARBA00023163"/>
    </source>
</evidence>
<proteinExistence type="inferred from homology"/>
<evidence type="ECO:0000256" key="3">
    <source>
        <dbReference type="ARBA" id="ARBA00023082"/>
    </source>
</evidence>
<feature type="domain" description="RNA polymerase sigma factor 70 region 4 type 2" evidence="5">
    <location>
        <begin position="111"/>
        <end position="162"/>
    </location>
</feature>
<evidence type="ECO:0000259" key="5">
    <source>
        <dbReference type="Pfam" id="PF08281"/>
    </source>
</evidence>
<dbReference type="GO" id="GO:0016987">
    <property type="term" value="F:sigma factor activity"/>
    <property type="evidence" value="ECO:0007669"/>
    <property type="project" value="UniProtKB-KW"/>
</dbReference>
<dbReference type="Proteomes" id="UP000037530">
    <property type="component" value="Unassembled WGS sequence"/>
</dbReference>
<keyword evidence="3" id="KW-0731">Sigma factor</keyword>
<dbReference type="PANTHER" id="PTHR43133">
    <property type="entry name" value="RNA POLYMERASE ECF-TYPE SIGMA FACTO"/>
    <property type="match status" value="1"/>
</dbReference>
<dbReference type="SUPFAM" id="SSF88946">
    <property type="entry name" value="Sigma2 domain of RNA polymerase sigma factors"/>
    <property type="match status" value="1"/>
</dbReference>
<dbReference type="InterPro" id="IPR013324">
    <property type="entry name" value="RNA_pol_sigma_r3/r4-like"/>
</dbReference>
<dbReference type="Gene3D" id="1.10.10.10">
    <property type="entry name" value="Winged helix-like DNA-binding domain superfamily/Winged helix DNA-binding domain"/>
    <property type="match status" value="1"/>
</dbReference>
<protein>
    <recommendedName>
        <fullName evidence="5">RNA polymerase sigma factor 70 region 4 type 2 domain-containing protein</fullName>
    </recommendedName>
</protein>